<dbReference type="RefSeq" id="WP_154668576.1">
    <property type="nucleotide sequence ID" value="NZ_JACIIG010000001.1"/>
</dbReference>
<organism evidence="1 2">
    <name type="scientific">Rhizobium leucaenae</name>
    <dbReference type="NCBI Taxonomy" id="29450"/>
    <lineage>
        <taxon>Bacteria</taxon>
        <taxon>Pseudomonadati</taxon>
        <taxon>Pseudomonadota</taxon>
        <taxon>Alphaproteobacteria</taxon>
        <taxon>Hyphomicrobiales</taxon>
        <taxon>Rhizobiaceae</taxon>
        <taxon>Rhizobium/Agrobacterium group</taxon>
        <taxon>Rhizobium</taxon>
    </lineage>
</organism>
<sequence>MNMDSAPSFSGSLSHVYSGCSIKTGLYSPHRWRTGACFRSSFEEGAGAKISNFEPAKVIDAQFGLRIPIARSRLRPVFWVIRCLDEGSHGNLERHPPIGPIGDNPLVERVEDTHGFLVHRANGAQFSLADEPDLILHVGDVVFLEEAFAAGGLIQSSGFDVVHGDDLAPQCADLLIERIGVAFRVPYFGFCAQTSA</sequence>
<protein>
    <submittedName>
        <fullName evidence="1">Uncharacterized protein</fullName>
    </submittedName>
</protein>
<accession>A0A7W6ZPF4</accession>
<evidence type="ECO:0000313" key="1">
    <source>
        <dbReference type="EMBL" id="MBB4566134.1"/>
    </source>
</evidence>
<keyword evidence="2" id="KW-1185">Reference proteome</keyword>
<dbReference type="EMBL" id="JACIIG010000001">
    <property type="protein sequence ID" value="MBB4566134.1"/>
    <property type="molecule type" value="Genomic_DNA"/>
</dbReference>
<evidence type="ECO:0000313" key="2">
    <source>
        <dbReference type="Proteomes" id="UP000543836"/>
    </source>
</evidence>
<name>A0A7W6ZPF4_9HYPH</name>
<dbReference type="AlphaFoldDB" id="A0A7W6ZPF4"/>
<dbReference type="Proteomes" id="UP000543836">
    <property type="component" value="Unassembled WGS sequence"/>
</dbReference>
<reference evidence="1 2" key="1">
    <citation type="submission" date="2020-08" db="EMBL/GenBank/DDBJ databases">
        <title>Genomic Encyclopedia of Type Strains, Phase IV (KMG-V): Genome sequencing to study the core and pangenomes of soil and plant-associated prokaryotes.</title>
        <authorList>
            <person name="Whitman W."/>
        </authorList>
    </citation>
    <scope>NUCLEOTIDE SEQUENCE [LARGE SCALE GENOMIC DNA]</scope>
    <source>
        <strain evidence="1 2">SEMIA 492</strain>
    </source>
</reference>
<gene>
    <name evidence="1" type="ORF">GGE60_000222</name>
</gene>
<comment type="caution">
    <text evidence="1">The sequence shown here is derived from an EMBL/GenBank/DDBJ whole genome shotgun (WGS) entry which is preliminary data.</text>
</comment>
<proteinExistence type="predicted"/>